<keyword evidence="3 4" id="KW-0687">Ribonucleoprotein</keyword>
<dbReference type="GO" id="GO:1990904">
    <property type="term" value="C:ribonucleoprotein complex"/>
    <property type="evidence" value="ECO:0007669"/>
    <property type="project" value="UniProtKB-KW"/>
</dbReference>
<evidence type="ECO:0000313" key="7">
    <source>
        <dbReference type="EMBL" id="OGF25605.1"/>
    </source>
</evidence>
<gene>
    <name evidence="4" type="primary">rpmI</name>
    <name evidence="7" type="ORF">A2227_00120</name>
</gene>
<keyword evidence="2 4" id="KW-0689">Ribosomal protein</keyword>
<evidence type="ECO:0000256" key="5">
    <source>
        <dbReference type="RuleBase" id="RU000568"/>
    </source>
</evidence>
<name>A0A1F5SFZ4_9BACT</name>
<evidence type="ECO:0000256" key="1">
    <source>
        <dbReference type="ARBA" id="ARBA00006598"/>
    </source>
</evidence>
<dbReference type="Gene3D" id="4.10.410.60">
    <property type="match status" value="1"/>
</dbReference>
<sequence length="63" mass="7215">MPKIKTHKATAKRFTLTKGGKLKQRKAGQDHFNARESGNTKRNKRRDIDTHKTLVKTIKSLIS</sequence>
<evidence type="ECO:0000256" key="2">
    <source>
        <dbReference type="ARBA" id="ARBA00022980"/>
    </source>
</evidence>
<dbReference type="InterPro" id="IPR021137">
    <property type="entry name" value="Ribosomal_bL35-like"/>
</dbReference>
<dbReference type="GO" id="GO:0003735">
    <property type="term" value="F:structural constituent of ribosome"/>
    <property type="evidence" value="ECO:0007669"/>
    <property type="project" value="InterPro"/>
</dbReference>
<dbReference type="InterPro" id="IPR001706">
    <property type="entry name" value="Ribosomal_bL35"/>
</dbReference>
<feature type="region of interest" description="Disordered" evidence="6">
    <location>
        <begin position="1"/>
        <end position="52"/>
    </location>
</feature>
<dbReference type="Proteomes" id="UP000178367">
    <property type="component" value="Unassembled WGS sequence"/>
</dbReference>
<accession>A0A1F5SFZ4</accession>
<evidence type="ECO:0000256" key="6">
    <source>
        <dbReference type="SAM" id="MobiDB-lite"/>
    </source>
</evidence>
<evidence type="ECO:0000256" key="4">
    <source>
        <dbReference type="HAMAP-Rule" id="MF_00514"/>
    </source>
</evidence>
<dbReference type="SUPFAM" id="SSF143034">
    <property type="entry name" value="L35p-like"/>
    <property type="match status" value="1"/>
</dbReference>
<evidence type="ECO:0000313" key="8">
    <source>
        <dbReference type="Proteomes" id="UP000178367"/>
    </source>
</evidence>
<dbReference type="HAMAP" id="MF_00514">
    <property type="entry name" value="Ribosomal_bL35"/>
    <property type="match status" value="1"/>
</dbReference>
<dbReference type="AlphaFoldDB" id="A0A1F5SFZ4"/>
<reference evidence="7 8" key="1">
    <citation type="journal article" date="2016" name="Nat. Commun.">
        <title>Thousands of microbial genomes shed light on interconnected biogeochemical processes in an aquifer system.</title>
        <authorList>
            <person name="Anantharaman K."/>
            <person name="Brown C.T."/>
            <person name="Hug L.A."/>
            <person name="Sharon I."/>
            <person name="Castelle C.J."/>
            <person name="Probst A.J."/>
            <person name="Thomas B.C."/>
            <person name="Singh A."/>
            <person name="Wilkins M.J."/>
            <person name="Karaoz U."/>
            <person name="Brodie E.L."/>
            <person name="Williams K.H."/>
            <person name="Hubbard S.S."/>
            <person name="Banfield J.F."/>
        </authorList>
    </citation>
    <scope>NUCLEOTIDE SEQUENCE [LARGE SCALE GENOMIC DNA]</scope>
</reference>
<proteinExistence type="inferred from homology"/>
<evidence type="ECO:0000256" key="3">
    <source>
        <dbReference type="ARBA" id="ARBA00023274"/>
    </source>
</evidence>
<dbReference type="EMBL" id="MFGB01000020">
    <property type="protein sequence ID" value="OGF25605.1"/>
    <property type="molecule type" value="Genomic_DNA"/>
</dbReference>
<dbReference type="GO" id="GO:0005840">
    <property type="term" value="C:ribosome"/>
    <property type="evidence" value="ECO:0007669"/>
    <property type="project" value="UniProtKB-KW"/>
</dbReference>
<comment type="similarity">
    <text evidence="1 4 5">Belongs to the bacterial ribosomal protein bL35 family.</text>
</comment>
<dbReference type="InterPro" id="IPR037229">
    <property type="entry name" value="Ribosomal_bL35_sf"/>
</dbReference>
<comment type="caution">
    <text evidence="7">The sequence shown here is derived from an EMBL/GenBank/DDBJ whole genome shotgun (WGS) entry which is preliminary data.</text>
</comment>
<dbReference type="Pfam" id="PF01632">
    <property type="entry name" value="Ribosomal_L35p"/>
    <property type="match status" value="1"/>
</dbReference>
<feature type="compositionally biased region" description="Basic residues" evidence="6">
    <location>
        <begin position="1"/>
        <end position="11"/>
    </location>
</feature>
<dbReference type="GO" id="GO:0006412">
    <property type="term" value="P:translation"/>
    <property type="evidence" value="ECO:0007669"/>
    <property type="project" value="UniProtKB-UniRule"/>
</dbReference>
<dbReference type="PRINTS" id="PR00064">
    <property type="entry name" value="RIBOSOMALL35"/>
</dbReference>
<protein>
    <recommendedName>
        <fullName evidence="4">Large ribosomal subunit protein bL35</fullName>
    </recommendedName>
</protein>
<organism evidence="7 8">
    <name type="scientific">Candidatus Falkowbacteria bacterium RIFOXYA2_FULL_47_19</name>
    <dbReference type="NCBI Taxonomy" id="1797994"/>
    <lineage>
        <taxon>Bacteria</taxon>
        <taxon>Candidatus Falkowiibacteriota</taxon>
    </lineage>
</organism>
<dbReference type="STRING" id="1797994.A2227_00120"/>